<comment type="caution">
    <text evidence="4">The sequence shown here is derived from an EMBL/GenBank/DDBJ whole genome shotgun (WGS) entry which is preliminary data.</text>
</comment>
<dbReference type="SUPFAM" id="SSF54909">
    <property type="entry name" value="Dimeric alpha+beta barrel"/>
    <property type="match status" value="1"/>
</dbReference>
<dbReference type="GO" id="GO:0016491">
    <property type="term" value="F:oxidoreductase activity"/>
    <property type="evidence" value="ECO:0007669"/>
    <property type="project" value="InterPro"/>
</dbReference>
<dbReference type="GO" id="GO:0020037">
    <property type="term" value="F:heme binding"/>
    <property type="evidence" value="ECO:0007669"/>
    <property type="project" value="InterPro"/>
</dbReference>
<name>T1CCG6_9ZZZZ</name>
<gene>
    <name evidence="4" type="ORF">B1A_01326</name>
</gene>
<evidence type="ECO:0000313" key="4">
    <source>
        <dbReference type="EMBL" id="EQD80022.1"/>
    </source>
</evidence>
<evidence type="ECO:0000256" key="1">
    <source>
        <dbReference type="ARBA" id="ARBA00022617"/>
    </source>
</evidence>
<dbReference type="Pfam" id="PF06778">
    <property type="entry name" value="Chlor_dismutase"/>
    <property type="match status" value="1"/>
</dbReference>
<dbReference type="InterPro" id="IPR010644">
    <property type="entry name" value="ChdC/CLD"/>
</dbReference>
<sequence>MILLSADTAGQGSVVDEDPDIIYMQIICFKINEENWKKQKEIIEIFRELNRLPEKIPKLIHTKIYRSLRHDTDFIIWMSSKDPVFIRDGMETIYSIVGHLGHTSFNLLSIYVKSPYLKNASHIEEDLKKRGLKYFVCYPMSKTPEWYLIDYNDRKKIHGRTYQNSNVTPNE</sequence>
<reference evidence="4" key="2">
    <citation type="journal article" date="2014" name="ISME J.">
        <title>Microbial stratification in low pH oxic and suboxic macroscopic growths along an acid mine drainage.</title>
        <authorList>
            <person name="Mendez-Garcia C."/>
            <person name="Mesa V."/>
            <person name="Sprenger R.R."/>
            <person name="Richter M."/>
            <person name="Diez M.S."/>
            <person name="Solano J."/>
            <person name="Bargiela R."/>
            <person name="Golyshina O.V."/>
            <person name="Manteca A."/>
            <person name="Ramos J.L."/>
            <person name="Gallego J.R."/>
            <person name="Llorente I."/>
            <person name="Martins Dos Santos V.A."/>
            <person name="Jensen O.N."/>
            <person name="Pelaez A.I."/>
            <person name="Sanchez J."/>
            <person name="Ferrer M."/>
        </authorList>
    </citation>
    <scope>NUCLEOTIDE SEQUENCE</scope>
</reference>
<protein>
    <submittedName>
        <fullName evidence="4">Chlorite dismutase</fullName>
    </submittedName>
</protein>
<dbReference type="EMBL" id="AUZX01001008">
    <property type="protein sequence ID" value="EQD80022.1"/>
    <property type="molecule type" value="Genomic_DNA"/>
</dbReference>
<keyword evidence="3" id="KW-0408">Iron</keyword>
<accession>T1CCG6</accession>
<proteinExistence type="predicted"/>
<dbReference type="GO" id="GO:0046872">
    <property type="term" value="F:metal ion binding"/>
    <property type="evidence" value="ECO:0007669"/>
    <property type="project" value="UniProtKB-KW"/>
</dbReference>
<organism evidence="4">
    <name type="scientific">mine drainage metagenome</name>
    <dbReference type="NCBI Taxonomy" id="410659"/>
    <lineage>
        <taxon>unclassified sequences</taxon>
        <taxon>metagenomes</taxon>
        <taxon>ecological metagenomes</taxon>
    </lineage>
</organism>
<evidence type="ECO:0000256" key="2">
    <source>
        <dbReference type="ARBA" id="ARBA00022723"/>
    </source>
</evidence>
<keyword evidence="2" id="KW-0479">Metal-binding</keyword>
<evidence type="ECO:0000256" key="3">
    <source>
        <dbReference type="ARBA" id="ARBA00023004"/>
    </source>
</evidence>
<dbReference type="InterPro" id="IPR011008">
    <property type="entry name" value="Dimeric_a/b-barrel"/>
</dbReference>
<reference evidence="4" key="1">
    <citation type="submission" date="2013-08" db="EMBL/GenBank/DDBJ databases">
        <authorList>
            <person name="Mendez C."/>
            <person name="Richter M."/>
            <person name="Ferrer M."/>
            <person name="Sanchez J."/>
        </authorList>
    </citation>
    <scope>NUCLEOTIDE SEQUENCE</scope>
</reference>
<keyword evidence="1" id="KW-0349">Heme</keyword>
<dbReference type="AlphaFoldDB" id="T1CCG6"/>